<dbReference type="PANTHER" id="PTHR46890">
    <property type="entry name" value="NON-LTR RETROLELEMENT REVERSE TRANSCRIPTASE-LIKE PROTEIN-RELATED"/>
    <property type="match status" value="1"/>
</dbReference>
<feature type="domain" description="Reverse transcriptase" evidence="1">
    <location>
        <begin position="7"/>
        <end position="145"/>
    </location>
</feature>
<sequence>MQGVIGQVVSDSQSGFIPDRLISDNILLATELIKGYTRAHLSPRCMLKIDLNKAYDSIECSFLYSVMIELGFPKTFADWVFTCISTISYSILINGKPSVPFRENKHLQQLKHQPDFNFHPKCEKLSLTHMLFADDLLMFCRADSMSIAYLLDAFNKFSLA</sequence>
<protein>
    <recommendedName>
        <fullName evidence="1">Reverse transcriptase domain-containing protein</fullName>
    </recommendedName>
</protein>
<dbReference type="PANTHER" id="PTHR46890:SF1">
    <property type="entry name" value="REVERSE TRANSCRIPTASE DOMAIN-CONTAINING PROTEIN"/>
    <property type="match status" value="1"/>
</dbReference>
<evidence type="ECO:0000313" key="3">
    <source>
        <dbReference type="RefSeq" id="XP_056690146.1"/>
    </source>
</evidence>
<name>A0ABM3R3E9_SPIOL</name>
<keyword evidence="2" id="KW-1185">Reference proteome</keyword>
<reference evidence="2" key="1">
    <citation type="journal article" date="2021" name="Nat. Commun.">
        <title>Genomic analyses provide insights into spinach domestication and the genetic basis of agronomic traits.</title>
        <authorList>
            <person name="Cai X."/>
            <person name="Sun X."/>
            <person name="Xu C."/>
            <person name="Sun H."/>
            <person name="Wang X."/>
            <person name="Ge C."/>
            <person name="Zhang Z."/>
            <person name="Wang Q."/>
            <person name="Fei Z."/>
            <person name="Jiao C."/>
            <person name="Wang Q."/>
        </authorList>
    </citation>
    <scope>NUCLEOTIDE SEQUENCE [LARGE SCALE GENOMIC DNA]</scope>
    <source>
        <strain evidence="2">cv. Varoflay</strain>
    </source>
</reference>
<accession>A0ABM3R3E9</accession>
<dbReference type="Proteomes" id="UP000813463">
    <property type="component" value="Chromosome 1"/>
</dbReference>
<evidence type="ECO:0000259" key="1">
    <source>
        <dbReference type="Pfam" id="PF00078"/>
    </source>
</evidence>
<dbReference type="Pfam" id="PF00078">
    <property type="entry name" value="RVT_1"/>
    <property type="match status" value="1"/>
</dbReference>
<organism evidence="2 3">
    <name type="scientific">Spinacia oleracea</name>
    <name type="common">Spinach</name>
    <dbReference type="NCBI Taxonomy" id="3562"/>
    <lineage>
        <taxon>Eukaryota</taxon>
        <taxon>Viridiplantae</taxon>
        <taxon>Streptophyta</taxon>
        <taxon>Embryophyta</taxon>
        <taxon>Tracheophyta</taxon>
        <taxon>Spermatophyta</taxon>
        <taxon>Magnoliopsida</taxon>
        <taxon>eudicotyledons</taxon>
        <taxon>Gunneridae</taxon>
        <taxon>Pentapetalae</taxon>
        <taxon>Caryophyllales</taxon>
        <taxon>Chenopodiaceae</taxon>
        <taxon>Chenopodioideae</taxon>
        <taxon>Anserineae</taxon>
        <taxon>Spinacia</taxon>
    </lineage>
</organism>
<dbReference type="GeneID" id="130465420"/>
<gene>
    <name evidence="3" type="primary">LOC130465420</name>
</gene>
<dbReference type="RefSeq" id="XP_056690146.1">
    <property type="nucleotide sequence ID" value="XM_056834168.1"/>
</dbReference>
<dbReference type="InterPro" id="IPR052343">
    <property type="entry name" value="Retrotransposon-Effector_Assoc"/>
</dbReference>
<reference evidence="3" key="2">
    <citation type="submission" date="2025-08" db="UniProtKB">
        <authorList>
            <consortium name="RefSeq"/>
        </authorList>
    </citation>
    <scope>IDENTIFICATION</scope>
    <source>
        <tissue evidence="3">Leaf</tissue>
    </source>
</reference>
<evidence type="ECO:0000313" key="2">
    <source>
        <dbReference type="Proteomes" id="UP000813463"/>
    </source>
</evidence>
<proteinExistence type="predicted"/>
<dbReference type="InterPro" id="IPR000477">
    <property type="entry name" value="RT_dom"/>
</dbReference>